<dbReference type="EMBL" id="MN739225">
    <property type="protein sequence ID" value="QHS94492.1"/>
    <property type="molecule type" value="Genomic_DNA"/>
</dbReference>
<feature type="compositionally biased region" description="Polar residues" evidence="1">
    <location>
        <begin position="385"/>
        <end position="400"/>
    </location>
</feature>
<evidence type="ECO:0000313" key="2">
    <source>
        <dbReference type="EMBL" id="QHS94492.1"/>
    </source>
</evidence>
<protein>
    <submittedName>
        <fullName evidence="2">Uncharacterized protein</fullName>
    </submittedName>
</protein>
<feature type="compositionally biased region" description="Polar residues" evidence="1">
    <location>
        <begin position="303"/>
        <end position="316"/>
    </location>
</feature>
<name>A0A6C0BR76_9ZZZZ</name>
<proteinExistence type="predicted"/>
<dbReference type="InterPro" id="IPR043910">
    <property type="entry name" value="DUF5767"/>
</dbReference>
<feature type="compositionally biased region" description="Pro residues" evidence="1">
    <location>
        <begin position="83"/>
        <end position="94"/>
    </location>
</feature>
<evidence type="ECO:0000256" key="1">
    <source>
        <dbReference type="SAM" id="MobiDB-lite"/>
    </source>
</evidence>
<dbReference type="AlphaFoldDB" id="A0A6C0BR76"/>
<accession>A0A6C0BR76</accession>
<feature type="region of interest" description="Disordered" evidence="1">
    <location>
        <begin position="73"/>
        <end position="96"/>
    </location>
</feature>
<organism evidence="2">
    <name type="scientific">viral metagenome</name>
    <dbReference type="NCBI Taxonomy" id="1070528"/>
    <lineage>
        <taxon>unclassified sequences</taxon>
        <taxon>metagenomes</taxon>
        <taxon>organismal metagenomes</taxon>
    </lineage>
</organism>
<sequence>MSSELDIIEVTDLSSEGAASGKIDFGGGAELLMNTRKQSSDSVDKLPKTNDISSLEDDLNELTSNIQIPTLNFSEPLPSTPIINPPQSPGPPPLTDTDSNIGKATSNSETDNIFKPVVSLDIEQSTKKVQQTPEEKQRDKLIALRKLEDLESKGVKLSKHYTMESSISEMNGEYEVHISNKERSNSIKFQGKMLMMAITGLEFLNSKFDPFDVKLDGWGEQLNENIDDYDEIFAELHEKYKQKAKMAPEVKLLFQLAGSGIMVHMTNTMFKSAMPGIDDIMKQHPDLAKQFTSAAVNSMGSNNPGFGNFMNDITGNSPPPPSMNVKPTKSTRDRDPPTKSYQTNTDGVDISDPYSSYNTDEVSTTNVSRVMKGPSDIDDILSGLKNKSPQPENNGSTVSLQDLADMNNASVPTRRKRKTKSDKSVSLPV</sequence>
<dbReference type="Pfam" id="PF19071">
    <property type="entry name" value="DUF5767"/>
    <property type="match status" value="1"/>
</dbReference>
<feature type="region of interest" description="Disordered" evidence="1">
    <location>
        <begin position="303"/>
        <end position="429"/>
    </location>
</feature>
<reference evidence="2" key="1">
    <citation type="journal article" date="2020" name="Nature">
        <title>Giant virus diversity and host interactions through global metagenomics.</title>
        <authorList>
            <person name="Schulz F."/>
            <person name="Roux S."/>
            <person name="Paez-Espino D."/>
            <person name="Jungbluth S."/>
            <person name="Walsh D.A."/>
            <person name="Denef V.J."/>
            <person name="McMahon K.D."/>
            <person name="Konstantinidis K.T."/>
            <person name="Eloe-Fadrosh E.A."/>
            <person name="Kyrpides N.C."/>
            <person name="Woyke T."/>
        </authorList>
    </citation>
    <scope>NUCLEOTIDE SEQUENCE</scope>
    <source>
        <strain evidence="2">GVMAG-M-3300018416-45</strain>
    </source>
</reference>
<feature type="compositionally biased region" description="Polar residues" evidence="1">
    <location>
        <begin position="353"/>
        <end position="368"/>
    </location>
</feature>